<name>A0AAD7BV29_MYCRO</name>
<feature type="non-terminal residue" evidence="1">
    <location>
        <position position="1"/>
    </location>
</feature>
<reference evidence="1" key="1">
    <citation type="submission" date="2023-03" db="EMBL/GenBank/DDBJ databases">
        <title>Massive genome expansion in bonnet fungi (Mycena s.s.) driven by repeated elements and novel gene families across ecological guilds.</title>
        <authorList>
            <consortium name="Lawrence Berkeley National Laboratory"/>
            <person name="Harder C.B."/>
            <person name="Miyauchi S."/>
            <person name="Viragh M."/>
            <person name="Kuo A."/>
            <person name="Thoen E."/>
            <person name="Andreopoulos B."/>
            <person name="Lu D."/>
            <person name="Skrede I."/>
            <person name="Drula E."/>
            <person name="Henrissat B."/>
            <person name="Morin E."/>
            <person name="Kohler A."/>
            <person name="Barry K."/>
            <person name="LaButti K."/>
            <person name="Morin E."/>
            <person name="Salamov A."/>
            <person name="Lipzen A."/>
            <person name="Mereny Z."/>
            <person name="Hegedus B."/>
            <person name="Baldrian P."/>
            <person name="Stursova M."/>
            <person name="Weitz H."/>
            <person name="Taylor A."/>
            <person name="Grigoriev I.V."/>
            <person name="Nagy L.G."/>
            <person name="Martin F."/>
            <person name="Kauserud H."/>
        </authorList>
    </citation>
    <scope>NUCLEOTIDE SEQUENCE</scope>
    <source>
        <strain evidence="1">CBHHK067</strain>
    </source>
</reference>
<gene>
    <name evidence="1" type="ORF">B0H17DRAFT_962341</name>
</gene>
<dbReference type="Proteomes" id="UP001221757">
    <property type="component" value="Unassembled WGS sequence"/>
</dbReference>
<dbReference type="AlphaFoldDB" id="A0AAD7BV29"/>
<evidence type="ECO:0008006" key="3">
    <source>
        <dbReference type="Google" id="ProtNLM"/>
    </source>
</evidence>
<organism evidence="1 2">
    <name type="scientific">Mycena rosella</name>
    <name type="common">Pink bonnet</name>
    <name type="synonym">Agaricus rosellus</name>
    <dbReference type="NCBI Taxonomy" id="1033263"/>
    <lineage>
        <taxon>Eukaryota</taxon>
        <taxon>Fungi</taxon>
        <taxon>Dikarya</taxon>
        <taxon>Basidiomycota</taxon>
        <taxon>Agaricomycotina</taxon>
        <taxon>Agaricomycetes</taxon>
        <taxon>Agaricomycetidae</taxon>
        <taxon>Agaricales</taxon>
        <taxon>Marasmiineae</taxon>
        <taxon>Mycenaceae</taxon>
        <taxon>Mycena</taxon>
    </lineage>
</organism>
<evidence type="ECO:0000313" key="1">
    <source>
        <dbReference type="EMBL" id="KAJ7631507.1"/>
    </source>
</evidence>
<evidence type="ECO:0000313" key="2">
    <source>
        <dbReference type="Proteomes" id="UP001221757"/>
    </source>
</evidence>
<protein>
    <recommendedName>
        <fullName evidence="3">Myb/SANT-like domain-containing protein</fullName>
    </recommendedName>
</protein>
<proteinExistence type="predicted"/>
<sequence length="167" mass="18920">MKPQAGHNNIGYRHVDTITVHNHPSYVPRNQVRTTANAQWVLTDLVNMATFLEPHVSGDGNKYKAPVIKGLTDYLNDRIVAGGLKRLMASNKNWQMCVIRYSICVNYLKTRSGGNWDDDFGANVITQTEAELWDALVLSRPECTPFRNQGWPPYSFFERLDPAKPKG</sequence>
<dbReference type="EMBL" id="JARKIE010000514">
    <property type="protein sequence ID" value="KAJ7631507.1"/>
    <property type="molecule type" value="Genomic_DNA"/>
</dbReference>
<comment type="caution">
    <text evidence="1">The sequence shown here is derived from an EMBL/GenBank/DDBJ whole genome shotgun (WGS) entry which is preliminary data.</text>
</comment>
<accession>A0AAD7BV29</accession>
<keyword evidence="2" id="KW-1185">Reference proteome</keyword>